<dbReference type="GO" id="GO:0006865">
    <property type="term" value="P:amino acid transport"/>
    <property type="evidence" value="ECO:0007669"/>
    <property type="project" value="TreeGrafter"/>
</dbReference>
<dbReference type="OrthoDB" id="7240770at2"/>
<dbReference type="RefSeq" id="WP_019374908.1">
    <property type="nucleotide sequence ID" value="NZ_ALEE01000669.1"/>
</dbReference>
<keyword evidence="7" id="KW-1185">Reference proteome</keyword>
<keyword evidence="2" id="KW-0813">Transport</keyword>
<dbReference type="Proteomes" id="UP000246483">
    <property type="component" value="Unassembled WGS sequence"/>
</dbReference>
<dbReference type="GO" id="GO:0005576">
    <property type="term" value="C:extracellular region"/>
    <property type="evidence" value="ECO:0007669"/>
    <property type="project" value="TreeGrafter"/>
</dbReference>
<dbReference type="EMBL" id="QGUB01000002">
    <property type="protein sequence ID" value="PWW47809.1"/>
    <property type="molecule type" value="Genomic_DNA"/>
</dbReference>
<proteinExistence type="inferred from homology"/>
<dbReference type="Pfam" id="PF00497">
    <property type="entry name" value="SBP_bac_3"/>
    <property type="match status" value="1"/>
</dbReference>
<evidence type="ECO:0000313" key="7">
    <source>
        <dbReference type="Proteomes" id="UP000246483"/>
    </source>
</evidence>
<dbReference type="GO" id="GO:0030288">
    <property type="term" value="C:outer membrane-bounded periplasmic space"/>
    <property type="evidence" value="ECO:0007669"/>
    <property type="project" value="TreeGrafter"/>
</dbReference>
<comment type="similarity">
    <text evidence="1">Belongs to the bacterial solute-binding protein 3 family.</text>
</comment>
<dbReference type="InterPro" id="IPR051455">
    <property type="entry name" value="Bact_solute-bind_prot3"/>
</dbReference>
<evidence type="ECO:0000256" key="4">
    <source>
        <dbReference type="SAM" id="SignalP"/>
    </source>
</evidence>
<dbReference type="AlphaFoldDB" id="A0A317RDZ7"/>
<gene>
    <name evidence="6" type="ORF">DFR36_102185</name>
</gene>
<dbReference type="CDD" id="cd13688">
    <property type="entry name" value="PBP2_GltI_DEBP"/>
    <property type="match status" value="1"/>
</dbReference>
<dbReference type="SMART" id="SM00062">
    <property type="entry name" value="PBPb"/>
    <property type="match status" value="1"/>
</dbReference>
<dbReference type="PANTHER" id="PTHR30085">
    <property type="entry name" value="AMINO ACID ABC TRANSPORTER PERMEASE"/>
    <property type="match status" value="1"/>
</dbReference>
<name>A0A317RDZ7_9BURK</name>
<accession>A0A317RDZ7</accession>
<reference evidence="6 7" key="1">
    <citation type="submission" date="2018-05" db="EMBL/GenBank/DDBJ databases">
        <title>Genomic Encyclopedia of Type Strains, Phase IV (KMG-IV): sequencing the most valuable type-strain genomes for metagenomic binning, comparative biology and taxonomic classification.</title>
        <authorList>
            <person name="Goeker M."/>
        </authorList>
    </citation>
    <scope>NUCLEOTIDE SEQUENCE [LARGE SCALE GENOMIC DNA]</scope>
    <source>
        <strain evidence="6 7">DSM 26006</strain>
    </source>
</reference>
<dbReference type="Gene3D" id="3.40.190.10">
    <property type="entry name" value="Periplasmic binding protein-like II"/>
    <property type="match status" value="2"/>
</dbReference>
<feature type="chain" id="PRO_5016427432" evidence="4">
    <location>
        <begin position="23"/>
        <end position="294"/>
    </location>
</feature>
<organism evidence="6 7">
    <name type="scientific">Melaminivora alkalimesophila</name>
    <dbReference type="NCBI Taxonomy" id="1165852"/>
    <lineage>
        <taxon>Bacteria</taxon>
        <taxon>Pseudomonadati</taxon>
        <taxon>Pseudomonadota</taxon>
        <taxon>Betaproteobacteria</taxon>
        <taxon>Burkholderiales</taxon>
        <taxon>Comamonadaceae</taxon>
        <taxon>Melaminivora</taxon>
    </lineage>
</organism>
<feature type="signal peptide" evidence="4">
    <location>
        <begin position="1"/>
        <end position="22"/>
    </location>
</feature>
<evidence type="ECO:0000256" key="2">
    <source>
        <dbReference type="ARBA" id="ARBA00022448"/>
    </source>
</evidence>
<evidence type="ECO:0000256" key="3">
    <source>
        <dbReference type="ARBA" id="ARBA00022729"/>
    </source>
</evidence>
<keyword evidence="3 4" id="KW-0732">Signal</keyword>
<dbReference type="PANTHER" id="PTHR30085:SF2">
    <property type="entry name" value="GLUTAMATE_ASPARTATE IMPORT SOLUTE-BINDING PROTEIN"/>
    <property type="match status" value="1"/>
</dbReference>
<sequence length="294" mass="32070">MKNLSIALFAAALSAAMPAAQAQTLQKIAASDKITVSYRETAVPFSYVIGTHKAVGFAVDLTEAIVDDVRLRLHRPFLRVEYLPVTAQNRIPLLVDGTYDLECGSTTNTSARGKEVSFAINHFYTGTRLLAKKTSGIQGYADLAGKTVATTAGSTNEKLIRQYSADHRLNMKIMLGKDYGDALGMVESDQAVAFAMDDVLLFGLRANSSNPAALEVVGETLQVEPYACMVRKNDPEFKKLVDGTLARLMRTGEFTRLYKKWFESPIPPKGVVLNMPMGAQLKANLKARSDQPAM</sequence>
<dbReference type="SUPFAM" id="SSF53850">
    <property type="entry name" value="Periplasmic binding protein-like II"/>
    <property type="match status" value="1"/>
</dbReference>
<protein>
    <submittedName>
        <fullName evidence="6">Amino acid ABC transporter substrate-binding protein (PAAT family)</fullName>
    </submittedName>
</protein>
<comment type="caution">
    <text evidence="6">The sequence shown here is derived from an EMBL/GenBank/DDBJ whole genome shotgun (WGS) entry which is preliminary data.</text>
</comment>
<evidence type="ECO:0000256" key="1">
    <source>
        <dbReference type="ARBA" id="ARBA00010333"/>
    </source>
</evidence>
<evidence type="ECO:0000259" key="5">
    <source>
        <dbReference type="SMART" id="SM00062"/>
    </source>
</evidence>
<dbReference type="InterPro" id="IPR001638">
    <property type="entry name" value="Solute-binding_3/MltF_N"/>
</dbReference>
<feature type="domain" description="Solute-binding protein family 3/N-terminal" evidence="5">
    <location>
        <begin position="33"/>
        <end position="265"/>
    </location>
</feature>
<evidence type="ECO:0000313" key="6">
    <source>
        <dbReference type="EMBL" id="PWW47809.1"/>
    </source>
</evidence>